<name>A0AAP0P4P3_9MAGN</name>
<evidence type="ECO:0000313" key="3">
    <source>
        <dbReference type="Proteomes" id="UP001417504"/>
    </source>
</evidence>
<accession>A0AAP0P4P3</accession>
<keyword evidence="3" id="KW-1185">Reference proteome</keyword>
<dbReference type="InterPro" id="IPR003832">
    <property type="entry name" value="DUF212"/>
</dbReference>
<dbReference type="EMBL" id="JBBNAE010000004">
    <property type="protein sequence ID" value="KAK9130912.1"/>
    <property type="molecule type" value="Genomic_DNA"/>
</dbReference>
<comment type="caution">
    <text evidence="2">The sequence shown here is derived from an EMBL/GenBank/DDBJ whole genome shotgun (WGS) entry which is preliminary data.</text>
</comment>
<dbReference type="Pfam" id="PF02681">
    <property type="entry name" value="DUF212"/>
    <property type="match status" value="2"/>
</dbReference>
<evidence type="ECO:0008006" key="4">
    <source>
        <dbReference type="Google" id="ProtNLM"/>
    </source>
</evidence>
<feature type="region of interest" description="Disordered" evidence="1">
    <location>
        <begin position="90"/>
        <end position="113"/>
    </location>
</feature>
<dbReference type="AlphaFoldDB" id="A0AAP0P4P3"/>
<dbReference type="Proteomes" id="UP001417504">
    <property type="component" value="Unassembled WGS sequence"/>
</dbReference>
<protein>
    <recommendedName>
        <fullName evidence="4">Acid phosphatase</fullName>
    </recommendedName>
</protein>
<dbReference type="PANTHER" id="PTHR31446">
    <property type="entry name" value="ACID PHOSPHATASE/VANADIUM-DEPENDENT HALOPEROXIDASE-RELATED PROTEIN"/>
    <property type="match status" value="1"/>
</dbReference>
<gene>
    <name evidence="2" type="ORF">Sjap_011399</name>
</gene>
<sequence>MDEVITVTDASSSHLTSNLLLLSAFCRLRYRPILEALHHLERKWDSRRMFGSGGMPSSHSATVTALAVAIGLRDGTGGSRVDDVDKVVSENEASEMGSGSQEERRGGGGLGSWEEEDNITIMVMYDASGVRLHASKQAEIRDEAKLYVYLFEPLIDWMIEVREVLNQIVCELPTEHPLSNARPLRELLGHTPLQV</sequence>
<organism evidence="2 3">
    <name type="scientific">Stephania japonica</name>
    <dbReference type="NCBI Taxonomy" id="461633"/>
    <lineage>
        <taxon>Eukaryota</taxon>
        <taxon>Viridiplantae</taxon>
        <taxon>Streptophyta</taxon>
        <taxon>Embryophyta</taxon>
        <taxon>Tracheophyta</taxon>
        <taxon>Spermatophyta</taxon>
        <taxon>Magnoliopsida</taxon>
        <taxon>Ranunculales</taxon>
        <taxon>Menispermaceae</taxon>
        <taxon>Menispermoideae</taxon>
        <taxon>Cissampelideae</taxon>
        <taxon>Stephania</taxon>
    </lineage>
</organism>
<dbReference type="PANTHER" id="PTHR31446:SF29">
    <property type="entry name" value="ACID PHOSPHATASE_VANADIUM-DEPENDENT HALOPEROXIDASE-RELATED PROTEIN"/>
    <property type="match status" value="1"/>
</dbReference>
<proteinExistence type="predicted"/>
<evidence type="ECO:0000313" key="2">
    <source>
        <dbReference type="EMBL" id="KAK9130912.1"/>
    </source>
</evidence>
<reference evidence="2 3" key="1">
    <citation type="submission" date="2024-01" db="EMBL/GenBank/DDBJ databases">
        <title>Genome assemblies of Stephania.</title>
        <authorList>
            <person name="Yang L."/>
        </authorList>
    </citation>
    <scope>NUCLEOTIDE SEQUENCE [LARGE SCALE GENOMIC DNA]</scope>
    <source>
        <strain evidence="2">QJT</strain>
        <tissue evidence="2">Leaf</tissue>
    </source>
</reference>
<evidence type="ECO:0000256" key="1">
    <source>
        <dbReference type="SAM" id="MobiDB-lite"/>
    </source>
</evidence>